<reference evidence="4" key="1">
    <citation type="submission" date="2019-07" db="EMBL/GenBank/DDBJ databases">
        <title>Chitinimonas sp. nov., isolated from Ny-Alesund, arctica soil.</title>
        <authorList>
            <person name="Xu Q."/>
            <person name="Peng F."/>
        </authorList>
    </citation>
    <scope>NUCLEOTIDE SEQUENCE [LARGE SCALE GENOMIC DNA]</scope>
    <source>
        <strain evidence="4">R3-44</strain>
    </source>
</reference>
<feature type="chain" id="PRO_5022112713" description="CopL family metal-binding regulatory protein" evidence="2">
    <location>
        <begin position="26"/>
        <end position="114"/>
    </location>
</feature>
<protein>
    <recommendedName>
        <fullName evidence="5">CopL family metal-binding regulatory protein</fullName>
    </recommendedName>
</protein>
<sequence>MQPLFRHFLLLLIAFCLPLASWADAAGPVRQPCSAMASLQAGMAKMDCCADAATMDKAGSPCKAGQECKTGSFGQAGVRALFIPVQNTSPMIGTQADHLPTAAPAGLWRPPRQA</sequence>
<evidence type="ECO:0000313" key="3">
    <source>
        <dbReference type="EMBL" id="QDQ25487.1"/>
    </source>
</evidence>
<dbReference type="OrthoDB" id="8904186at2"/>
<dbReference type="EMBL" id="CP041730">
    <property type="protein sequence ID" value="QDQ25487.1"/>
    <property type="molecule type" value="Genomic_DNA"/>
</dbReference>
<gene>
    <name evidence="3" type="ORF">FNU76_03460</name>
</gene>
<feature type="region of interest" description="Disordered" evidence="1">
    <location>
        <begin position="93"/>
        <end position="114"/>
    </location>
</feature>
<evidence type="ECO:0000313" key="4">
    <source>
        <dbReference type="Proteomes" id="UP000317550"/>
    </source>
</evidence>
<proteinExistence type="predicted"/>
<evidence type="ECO:0000256" key="2">
    <source>
        <dbReference type="SAM" id="SignalP"/>
    </source>
</evidence>
<dbReference type="Proteomes" id="UP000317550">
    <property type="component" value="Chromosome"/>
</dbReference>
<accession>A0A516SBF6</accession>
<evidence type="ECO:0000256" key="1">
    <source>
        <dbReference type="SAM" id="MobiDB-lite"/>
    </source>
</evidence>
<evidence type="ECO:0008006" key="5">
    <source>
        <dbReference type="Google" id="ProtNLM"/>
    </source>
</evidence>
<dbReference type="KEGG" id="cari:FNU76_03460"/>
<dbReference type="RefSeq" id="WP_143856412.1">
    <property type="nucleotide sequence ID" value="NZ_CP041730.1"/>
</dbReference>
<dbReference type="AlphaFoldDB" id="A0A516SBF6"/>
<keyword evidence="2" id="KW-0732">Signal</keyword>
<keyword evidence="4" id="KW-1185">Reference proteome</keyword>
<organism evidence="3 4">
    <name type="scientific">Chitinimonas arctica</name>
    <dbReference type="NCBI Taxonomy" id="2594795"/>
    <lineage>
        <taxon>Bacteria</taxon>
        <taxon>Pseudomonadati</taxon>
        <taxon>Pseudomonadota</taxon>
        <taxon>Betaproteobacteria</taxon>
        <taxon>Neisseriales</taxon>
        <taxon>Chitinibacteraceae</taxon>
        <taxon>Chitinimonas</taxon>
    </lineage>
</organism>
<name>A0A516SBF6_9NEIS</name>
<feature type="signal peptide" evidence="2">
    <location>
        <begin position="1"/>
        <end position="25"/>
    </location>
</feature>